<evidence type="ECO:0000313" key="2">
    <source>
        <dbReference type="Proteomes" id="UP000478052"/>
    </source>
</evidence>
<dbReference type="InterPro" id="IPR012337">
    <property type="entry name" value="RNaseH-like_sf"/>
</dbReference>
<dbReference type="Proteomes" id="UP000478052">
    <property type="component" value="Unassembled WGS sequence"/>
</dbReference>
<accession>A0A6G0VWH2</accession>
<dbReference type="PANTHER" id="PTHR45749:SF21">
    <property type="entry name" value="DUF4371 DOMAIN-CONTAINING PROTEIN"/>
    <property type="match status" value="1"/>
</dbReference>
<comment type="caution">
    <text evidence="1">The sequence shown here is derived from an EMBL/GenBank/DDBJ whole genome shotgun (WGS) entry which is preliminary data.</text>
</comment>
<dbReference type="AlphaFoldDB" id="A0A6G0VWH2"/>
<dbReference type="EMBL" id="VUJU01011536">
    <property type="protein sequence ID" value="KAF0710773.1"/>
    <property type="molecule type" value="Genomic_DNA"/>
</dbReference>
<evidence type="ECO:0000313" key="1">
    <source>
        <dbReference type="EMBL" id="KAF0710773.1"/>
    </source>
</evidence>
<keyword evidence="2" id="KW-1185">Reference proteome</keyword>
<dbReference type="OrthoDB" id="6624805at2759"/>
<organism evidence="1 2">
    <name type="scientific">Aphis craccivora</name>
    <name type="common">Cowpea aphid</name>
    <dbReference type="NCBI Taxonomy" id="307492"/>
    <lineage>
        <taxon>Eukaryota</taxon>
        <taxon>Metazoa</taxon>
        <taxon>Ecdysozoa</taxon>
        <taxon>Arthropoda</taxon>
        <taxon>Hexapoda</taxon>
        <taxon>Insecta</taxon>
        <taxon>Pterygota</taxon>
        <taxon>Neoptera</taxon>
        <taxon>Paraneoptera</taxon>
        <taxon>Hemiptera</taxon>
        <taxon>Sternorrhyncha</taxon>
        <taxon>Aphidomorpha</taxon>
        <taxon>Aphidoidea</taxon>
        <taxon>Aphididae</taxon>
        <taxon>Aphidini</taxon>
        <taxon>Aphis</taxon>
        <taxon>Aphis</taxon>
    </lineage>
</organism>
<protein>
    <submittedName>
        <fullName evidence="1">Zinc finger MYM-type protein 1</fullName>
    </submittedName>
</protein>
<dbReference type="SUPFAM" id="SSF53098">
    <property type="entry name" value="Ribonuclease H-like"/>
    <property type="match status" value="1"/>
</dbReference>
<dbReference type="PANTHER" id="PTHR45749">
    <property type="match status" value="1"/>
</dbReference>
<feature type="non-terminal residue" evidence="1">
    <location>
        <position position="447"/>
    </location>
</feature>
<proteinExistence type="predicted"/>
<gene>
    <name evidence="1" type="ORF">FWK35_00034423</name>
</gene>
<reference evidence="1 2" key="1">
    <citation type="submission" date="2019-08" db="EMBL/GenBank/DDBJ databases">
        <title>Whole genome of Aphis craccivora.</title>
        <authorList>
            <person name="Voronova N.V."/>
            <person name="Shulinski R.S."/>
            <person name="Bandarenka Y.V."/>
            <person name="Zhorov D.G."/>
            <person name="Warner D."/>
        </authorList>
    </citation>
    <scope>NUCLEOTIDE SEQUENCE [LARGE SCALE GENOMIC DNA]</scope>
    <source>
        <strain evidence="1">180601</strain>
        <tissue evidence="1">Whole Body</tissue>
    </source>
</reference>
<name>A0A6G0VWH2_APHCR</name>
<feature type="non-terminal residue" evidence="1">
    <location>
        <position position="1"/>
    </location>
</feature>
<sequence>SNDSERKWLTYNKNPKHLFCYLCLAFSSESDNFTKGVDVWSHIYIRIDEHDKSTVHKNCVLAFFLHSNKHDIGSLLFCETKKEIKKNREIVTRVIEAVKLIGKRGFSYRGNQFEAAYTLDNPFVDHGNFLEIILFLAKYDFQMKDHLETVIQNSLDYVITAISRLIKKSICDEVKNAKMYAVMLDSTQDITSSDQCAVVLRYVDDNGIHESLIAVINCSDSTAWLNESSPNQVHVWCYSHVLNLVLSDTFKSPLAATSLFNFCNKLAVFFKDSHKRMRVWTERYHSLNQLPLSSYLQSKSMDSITAQNLVVGALEHLKKIQRNMEWTNLSAESFVIWANTELDLQFNGDRPITVNEILPNIRTRKKKMLPGEISNDMVHEDPIKKFEIEVHNRILDIVVESINKRFIKHRKLLRSQLSDPKLEAFMLMAIEKQKLTLLDSDKIIEEL</sequence>